<protein>
    <submittedName>
        <fullName evidence="3">Uncharacterized protein</fullName>
    </submittedName>
</protein>
<keyword evidence="2" id="KW-0732">Signal</keyword>
<comment type="caution">
    <text evidence="3">The sequence shown here is derived from an EMBL/GenBank/DDBJ whole genome shotgun (WGS) entry which is preliminary data.</text>
</comment>
<sequence>MKQSFIALSLAGAVLGRPGVNTFSFAKREVPQEHAHRNVNLKVNAALSLDNPDNIQDPIFGLLGAKAAAEGAGSIADPDCLQQATADQAFTNAKAAGDVEGMTFALIYRALERNTGSVGLESVPCTSIQAVNPEIAALQQHQDPAADGAAALNKQIAQELAAQIAAIGGDPTLANEASTFAPGEIGDPTAKGNTCDDDADDNGCINTLGLRVDDLSEAEALAAAQGGAGAGAGNGAAGNGTANAGNGNANNAADNLACNLQGSGNAGNANNNNNGNANNNAANDNNSGNANTGNNANNNANTGNNANNNANNNASNGAANGSASTAAFGTCADPTITFSQAPSDGRQEAAFEATDLTNFPHGSALGIGVISSFICDQLVNKCKADQAAVDKCDQADAAVKASGLKGQAAADSFNQALGF</sequence>
<proteinExistence type="predicted"/>
<dbReference type="EMBL" id="WVTA01000008">
    <property type="protein sequence ID" value="KAK3208179.1"/>
    <property type="molecule type" value="Genomic_DNA"/>
</dbReference>
<feature type="chain" id="PRO_5042815707" evidence="2">
    <location>
        <begin position="17"/>
        <end position="419"/>
    </location>
</feature>
<evidence type="ECO:0000313" key="4">
    <source>
        <dbReference type="Proteomes" id="UP001280581"/>
    </source>
</evidence>
<feature type="region of interest" description="Disordered" evidence="1">
    <location>
        <begin position="269"/>
        <end position="317"/>
    </location>
</feature>
<accession>A0AAN6LZG8</accession>
<gene>
    <name evidence="3" type="ORF">GRF29_96g1649764</name>
</gene>
<dbReference type="AlphaFoldDB" id="A0AAN6LZG8"/>
<organism evidence="3 4">
    <name type="scientific">Pseudopithomyces chartarum</name>
    <dbReference type="NCBI Taxonomy" id="1892770"/>
    <lineage>
        <taxon>Eukaryota</taxon>
        <taxon>Fungi</taxon>
        <taxon>Dikarya</taxon>
        <taxon>Ascomycota</taxon>
        <taxon>Pezizomycotina</taxon>
        <taxon>Dothideomycetes</taxon>
        <taxon>Pleosporomycetidae</taxon>
        <taxon>Pleosporales</taxon>
        <taxon>Massarineae</taxon>
        <taxon>Didymosphaeriaceae</taxon>
        <taxon>Pseudopithomyces</taxon>
    </lineage>
</organism>
<evidence type="ECO:0000313" key="3">
    <source>
        <dbReference type="EMBL" id="KAK3208179.1"/>
    </source>
</evidence>
<evidence type="ECO:0000256" key="2">
    <source>
        <dbReference type="SAM" id="SignalP"/>
    </source>
</evidence>
<keyword evidence="4" id="KW-1185">Reference proteome</keyword>
<evidence type="ECO:0000256" key="1">
    <source>
        <dbReference type="SAM" id="MobiDB-lite"/>
    </source>
</evidence>
<dbReference type="Proteomes" id="UP001280581">
    <property type="component" value="Unassembled WGS sequence"/>
</dbReference>
<reference evidence="3 4" key="1">
    <citation type="submission" date="2021-02" db="EMBL/GenBank/DDBJ databases">
        <title>Genome assembly of Pseudopithomyces chartarum.</title>
        <authorList>
            <person name="Jauregui R."/>
            <person name="Singh J."/>
            <person name="Voisey C."/>
        </authorList>
    </citation>
    <scope>NUCLEOTIDE SEQUENCE [LARGE SCALE GENOMIC DNA]</scope>
    <source>
        <strain evidence="3 4">AGR01</strain>
    </source>
</reference>
<name>A0AAN6LZG8_9PLEO</name>
<feature type="signal peptide" evidence="2">
    <location>
        <begin position="1"/>
        <end position="16"/>
    </location>
</feature>